<dbReference type="InterPro" id="IPR000210">
    <property type="entry name" value="BTB/POZ_dom"/>
</dbReference>
<evidence type="ECO:0000313" key="3">
    <source>
        <dbReference type="EMBL" id="KDR86012.1"/>
    </source>
</evidence>
<organism evidence="3 4">
    <name type="scientific">Galerina marginata (strain CBS 339.88)</name>
    <dbReference type="NCBI Taxonomy" id="685588"/>
    <lineage>
        <taxon>Eukaryota</taxon>
        <taxon>Fungi</taxon>
        <taxon>Dikarya</taxon>
        <taxon>Basidiomycota</taxon>
        <taxon>Agaricomycotina</taxon>
        <taxon>Agaricomycetes</taxon>
        <taxon>Agaricomycetidae</taxon>
        <taxon>Agaricales</taxon>
        <taxon>Agaricineae</taxon>
        <taxon>Strophariaceae</taxon>
        <taxon>Galerina</taxon>
    </lineage>
</organism>
<dbReference type="PROSITE" id="PS50097">
    <property type="entry name" value="BTB"/>
    <property type="match status" value="1"/>
</dbReference>
<accession>A0A067TUL9</accession>
<gene>
    <name evidence="3" type="ORF">GALMADRAFT_132623</name>
</gene>
<evidence type="ECO:0000259" key="2">
    <source>
        <dbReference type="PROSITE" id="PS50097"/>
    </source>
</evidence>
<proteinExistence type="predicted"/>
<dbReference type="AlphaFoldDB" id="A0A067TUL9"/>
<dbReference type="SUPFAM" id="SSF54695">
    <property type="entry name" value="POZ domain"/>
    <property type="match status" value="1"/>
</dbReference>
<feature type="compositionally biased region" description="Polar residues" evidence="1">
    <location>
        <begin position="1"/>
        <end position="14"/>
    </location>
</feature>
<keyword evidence="4" id="KW-1185">Reference proteome</keyword>
<reference evidence="4" key="1">
    <citation type="journal article" date="2014" name="Proc. Natl. Acad. Sci. U.S.A.">
        <title>Extensive sampling of basidiomycete genomes demonstrates inadequacy of the white-rot/brown-rot paradigm for wood decay fungi.</title>
        <authorList>
            <person name="Riley R."/>
            <person name="Salamov A.A."/>
            <person name="Brown D.W."/>
            <person name="Nagy L.G."/>
            <person name="Floudas D."/>
            <person name="Held B.W."/>
            <person name="Levasseur A."/>
            <person name="Lombard V."/>
            <person name="Morin E."/>
            <person name="Otillar R."/>
            <person name="Lindquist E.A."/>
            <person name="Sun H."/>
            <person name="LaButti K.M."/>
            <person name="Schmutz J."/>
            <person name="Jabbour D."/>
            <person name="Luo H."/>
            <person name="Baker S.E."/>
            <person name="Pisabarro A.G."/>
            <person name="Walton J.D."/>
            <person name="Blanchette R.A."/>
            <person name="Henrissat B."/>
            <person name="Martin F."/>
            <person name="Cullen D."/>
            <person name="Hibbett D.S."/>
            <person name="Grigoriev I.V."/>
        </authorList>
    </citation>
    <scope>NUCLEOTIDE SEQUENCE [LARGE SCALE GENOMIC DNA]</scope>
    <source>
        <strain evidence="4">CBS 339.88</strain>
    </source>
</reference>
<dbReference type="Gene3D" id="3.30.710.10">
    <property type="entry name" value="Potassium Channel Kv1.1, Chain A"/>
    <property type="match status" value="1"/>
</dbReference>
<dbReference type="HOGENOM" id="CLU_033082_3_2_1"/>
<dbReference type="InterPro" id="IPR011333">
    <property type="entry name" value="SKP1/BTB/POZ_sf"/>
</dbReference>
<name>A0A067TUL9_GALM3</name>
<dbReference type="Pfam" id="PF00651">
    <property type="entry name" value="BTB"/>
    <property type="match status" value="1"/>
</dbReference>
<dbReference type="Proteomes" id="UP000027222">
    <property type="component" value="Unassembled WGS sequence"/>
</dbReference>
<feature type="domain" description="BTB" evidence="2">
    <location>
        <begin position="44"/>
        <end position="115"/>
    </location>
</feature>
<protein>
    <recommendedName>
        <fullName evidence="2">BTB domain-containing protein</fullName>
    </recommendedName>
</protein>
<evidence type="ECO:0000313" key="4">
    <source>
        <dbReference type="Proteomes" id="UP000027222"/>
    </source>
</evidence>
<sequence>MEAVNVQPSSNSLNTKRKRPKIDDSDKERMEEPRRSAAYWFDDGNVILQAENTRFRVHYTILSRHSQVFQDMFSLPQPEEEALFDGCPLVHVSDAPDDWSNIFSILYDHNVSYASTFDFALPILASMLRIGKKYEFEHLQFLALERIRMELPNSIDGWEHTFGPENPMNGLLVESDYEVDTINVLLETGFLTLLPMAYFLCVSSLMPISICGGHVNVDNQISYLSTESIKTLTVARQAISNAIMSHEFPWTTGFRSQSAIPTAECQTKVKCESRRSMVLAELTPGPSPYGALISPVHSGILHGYCDSCACEIRNIYYAGREVIWDNLPSYFGLPKWEDLRDI</sequence>
<dbReference type="OrthoDB" id="3217871at2759"/>
<feature type="region of interest" description="Disordered" evidence="1">
    <location>
        <begin position="1"/>
        <end position="30"/>
    </location>
</feature>
<dbReference type="EMBL" id="KL142367">
    <property type="protein sequence ID" value="KDR86012.1"/>
    <property type="molecule type" value="Genomic_DNA"/>
</dbReference>
<evidence type="ECO:0000256" key="1">
    <source>
        <dbReference type="SAM" id="MobiDB-lite"/>
    </source>
</evidence>
<feature type="compositionally biased region" description="Basic and acidic residues" evidence="1">
    <location>
        <begin position="21"/>
        <end position="30"/>
    </location>
</feature>